<feature type="domain" description="HTH OST-type" evidence="2">
    <location>
        <begin position="214"/>
        <end position="289"/>
    </location>
</feature>
<dbReference type="PROSITE" id="PS51644">
    <property type="entry name" value="HTH_OST"/>
    <property type="match status" value="1"/>
</dbReference>
<dbReference type="Pfam" id="PF01936">
    <property type="entry name" value="NYN"/>
    <property type="match status" value="1"/>
</dbReference>
<dbReference type="GO" id="GO:0004540">
    <property type="term" value="F:RNA nuclease activity"/>
    <property type="evidence" value="ECO:0007669"/>
    <property type="project" value="InterPro"/>
</dbReference>
<comment type="caution">
    <text evidence="3">The sequence shown here is derived from an EMBL/GenBank/DDBJ whole genome shotgun (WGS) entry which is preliminary data.</text>
</comment>
<evidence type="ECO:0000259" key="2">
    <source>
        <dbReference type="PROSITE" id="PS51644"/>
    </source>
</evidence>
<dbReference type="EMBL" id="JYFN01000027">
    <property type="protein sequence ID" value="KJE22151.1"/>
    <property type="molecule type" value="Genomic_DNA"/>
</dbReference>
<evidence type="ECO:0000313" key="3">
    <source>
        <dbReference type="EMBL" id="KJE22151.1"/>
    </source>
</evidence>
<feature type="compositionally biased region" description="Low complexity" evidence="1">
    <location>
        <begin position="162"/>
        <end position="184"/>
    </location>
</feature>
<dbReference type="PANTHER" id="PTHR35811">
    <property type="entry name" value="SLR1870 PROTEIN"/>
    <property type="match status" value="1"/>
</dbReference>
<reference evidence="4" key="1">
    <citation type="submission" date="2015-02" db="EMBL/GenBank/DDBJ databases">
        <title>Draft Genome of Frankia sp. CpI1-S.</title>
        <authorList>
            <person name="Oshone R.T."/>
            <person name="Ngom M."/>
            <person name="Ghodhbane-Gtari F."/>
            <person name="Gtari M."/>
            <person name="Morris K."/>
            <person name="Thomas K."/>
            <person name="Sen A."/>
            <person name="Tisa L.S."/>
        </authorList>
    </citation>
    <scope>NUCLEOTIDE SEQUENCE [LARGE SCALE GENOMIC DNA]</scope>
    <source>
        <strain evidence="4">CpI1-S</strain>
    </source>
</reference>
<reference evidence="3 4" key="2">
    <citation type="journal article" date="2016" name="Genome Announc.">
        <title>Permanent Draft Genome Sequences for Two Variants of Frankia sp. Strain CpI1, the First Frankia Strain Isolated from Root Nodules of Comptonia peregrina.</title>
        <authorList>
            <person name="Oshone R."/>
            <person name="Hurst S.G.IV."/>
            <person name="Abebe-Akele F."/>
            <person name="Simpson S."/>
            <person name="Morris K."/>
            <person name="Thomas W.K."/>
            <person name="Tisa L.S."/>
        </authorList>
    </citation>
    <scope>NUCLEOTIDE SEQUENCE [LARGE SCALE GENOMIC DNA]</scope>
    <source>
        <strain evidence="4">CpI1-S</strain>
    </source>
</reference>
<organism evidence="3 4">
    <name type="scientific">Frankia torreyi</name>
    <dbReference type="NCBI Taxonomy" id="1856"/>
    <lineage>
        <taxon>Bacteria</taxon>
        <taxon>Bacillati</taxon>
        <taxon>Actinomycetota</taxon>
        <taxon>Actinomycetes</taxon>
        <taxon>Frankiales</taxon>
        <taxon>Frankiaceae</taxon>
        <taxon>Frankia</taxon>
    </lineage>
</organism>
<name>A0A0D8BD73_9ACTN</name>
<dbReference type="Proteomes" id="UP000032545">
    <property type="component" value="Unassembled WGS sequence"/>
</dbReference>
<accession>A0A0D8BD73</accession>
<feature type="region of interest" description="Disordered" evidence="1">
    <location>
        <begin position="162"/>
        <end position="198"/>
    </location>
</feature>
<proteinExistence type="predicted"/>
<keyword evidence="4" id="KW-1185">Reference proteome</keyword>
<evidence type="ECO:0000313" key="4">
    <source>
        <dbReference type="Proteomes" id="UP000032545"/>
    </source>
</evidence>
<dbReference type="InterPro" id="IPR021139">
    <property type="entry name" value="NYN"/>
</dbReference>
<dbReference type="PANTHER" id="PTHR35811:SF1">
    <property type="entry name" value="HTH OST-TYPE DOMAIN-CONTAINING PROTEIN"/>
    <property type="match status" value="1"/>
</dbReference>
<dbReference type="Pfam" id="PF12872">
    <property type="entry name" value="OST-HTH"/>
    <property type="match status" value="1"/>
</dbReference>
<dbReference type="Gene3D" id="3.30.420.610">
    <property type="entry name" value="LOTUS domain-like"/>
    <property type="match status" value="1"/>
</dbReference>
<sequence>MVGNASARIAVLIDAENAPLWAVEPLLTEIARHGKAQVKRAYGDWTGSLKTWKKTLLEHSIRPVQVFAAVKGKNASDMALVIDAMDLVHSGAFDGFCLVSSDSDFTRLAERIREAGLAVYGFGERKKTNPGLIAAYDSFVFVETFVAGPALSTPAAPAAAAWAGQPPTDAAAPDAAADAPQTTPAAPPPAKTKKQAKTATVATSARATTAELRSDTALISRLREAVATNTGPDGWTHLSAIGEAIRRRPTIVLKTYRYSRLKDLMVATDLFELQQRGPGKSGAVYVRVR</sequence>
<dbReference type="PATRIC" id="fig|1502723.3.peg.3034"/>
<dbReference type="Gene3D" id="3.40.50.1010">
    <property type="entry name" value="5'-nuclease"/>
    <property type="match status" value="1"/>
</dbReference>
<evidence type="ECO:0000256" key="1">
    <source>
        <dbReference type="SAM" id="MobiDB-lite"/>
    </source>
</evidence>
<protein>
    <submittedName>
        <fullName evidence="3">NYN domain/OST-HTH/LOTUS domain</fullName>
    </submittedName>
</protein>
<dbReference type="CDD" id="cd10146">
    <property type="entry name" value="LabA_like_C"/>
    <property type="match status" value="1"/>
</dbReference>
<dbReference type="InterPro" id="IPR025605">
    <property type="entry name" value="OST-HTH/LOTUS_dom"/>
</dbReference>
<dbReference type="CDD" id="cd11297">
    <property type="entry name" value="PIN_LabA-like_N_1"/>
    <property type="match status" value="1"/>
</dbReference>
<dbReference type="AlphaFoldDB" id="A0A0D8BD73"/>
<dbReference type="InterPro" id="IPR041966">
    <property type="entry name" value="LOTUS-like"/>
</dbReference>
<gene>
    <name evidence="3" type="ORF">FF36_03583</name>
</gene>